<name>X0RLA6_9ZZZZ</name>
<proteinExistence type="predicted"/>
<evidence type="ECO:0008006" key="2">
    <source>
        <dbReference type="Google" id="ProtNLM"/>
    </source>
</evidence>
<feature type="non-terminal residue" evidence="1">
    <location>
        <position position="1"/>
    </location>
</feature>
<comment type="caution">
    <text evidence="1">The sequence shown here is derived from an EMBL/GenBank/DDBJ whole genome shotgun (WGS) entry which is preliminary data.</text>
</comment>
<gene>
    <name evidence="1" type="ORF">S01H1_14972</name>
</gene>
<dbReference type="EMBL" id="BARS01007809">
    <property type="protein sequence ID" value="GAF69604.1"/>
    <property type="molecule type" value="Genomic_DNA"/>
</dbReference>
<dbReference type="AlphaFoldDB" id="X0RLA6"/>
<organism evidence="1">
    <name type="scientific">marine sediment metagenome</name>
    <dbReference type="NCBI Taxonomy" id="412755"/>
    <lineage>
        <taxon>unclassified sequences</taxon>
        <taxon>metagenomes</taxon>
        <taxon>ecological metagenomes</taxon>
    </lineage>
</organism>
<evidence type="ECO:0000313" key="1">
    <source>
        <dbReference type="EMBL" id="GAF69604.1"/>
    </source>
</evidence>
<sequence>TSPFDFGYVWITPRGKLEYERANKEQERSSADMTTTIHQPITPVGSPYGFRDEDWEIVAEKKSLGNMLLVVFGYPFKSKFYDTTKLKGNLEKSFKLSVDKYNSLPNAIPVTLDFRPLAAGYGEHLFNEICRDIISADIAVFETSDMNPNVMLEMGVALTYGIRVLPIKMKDRPKPPSDISGQTWADYENSAETFVDPDHSKKILRMVERSARKKGKSRR</sequence>
<accession>X0RLA6</accession>
<reference evidence="1" key="1">
    <citation type="journal article" date="2014" name="Front. Microbiol.">
        <title>High frequency of phylogenetically diverse reductive dehalogenase-homologous genes in deep subseafloor sedimentary metagenomes.</title>
        <authorList>
            <person name="Kawai M."/>
            <person name="Futagami T."/>
            <person name="Toyoda A."/>
            <person name="Takaki Y."/>
            <person name="Nishi S."/>
            <person name="Hori S."/>
            <person name="Arai W."/>
            <person name="Tsubouchi T."/>
            <person name="Morono Y."/>
            <person name="Uchiyama I."/>
            <person name="Ito T."/>
            <person name="Fujiyama A."/>
            <person name="Inagaki F."/>
            <person name="Takami H."/>
        </authorList>
    </citation>
    <scope>NUCLEOTIDE SEQUENCE</scope>
    <source>
        <strain evidence="1">Expedition CK06-06</strain>
    </source>
</reference>
<protein>
    <recommendedName>
        <fullName evidence="2">Nucleoside 2-deoxyribosyltransferase</fullName>
    </recommendedName>
</protein>